<sequence length="251" mass="26418">MNEEEVFHAQGRGEEQAQMEAEAVEQQQQQGGHHVHTRATTHPHQQNHQQRHSMAVGHQGGASSMAVGGPSATGRGQGRHYQHNSMSVASTTVLRTPQHASAATMGGNGNGQVECQQQPQQHQKRMSIGGRNSYHAQNQQQQQSITASQAQPQQRQELYEDSLSNSPASSTDSPSLISPALTYSSQTHTPSTLSPATPFFGSFNSQGEAFRGAGVEGATSGKGVGAVESTGSGGKNGAGVQVGQSMKTRLA</sequence>
<feature type="region of interest" description="Disordered" evidence="1">
    <location>
        <begin position="97"/>
        <end position="193"/>
    </location>
</feature>
<feature type="compositionally biased region" description="Low complexity" evidence="1">
    <location>
        <begin position="112"/>
        <end position="121"/>
    </location>
</feature>
<accession>A0A9W8IU56</accession>
<dbReference type="OrthoDB" id="10662333at2759"/>
<feature type="compositionally biased region" description="Low complexity" evidence="1">
    <location>
        <begin position="16"/>
        <end position="32"/>
    </location>
</feature>
<dbReference type="Proteomes" id="UP001140091">
    <property type="component" value="Unassembled WGS sequence"/>
</dbReference>
<feature type="region of interest" description="Disordered" evidence="1">
    <location>
        <begin position="1"/>
        <end position="81"/>
    </location>
</feature>
<dbReference type="AlphaFoldDB" id="A0A9W8IU56"/>
<proteinExistence type="predicted"/>
<feature type="region of interest" description="Disordered" evidence="1">
    <location>
        <begin position="213"/>
        <end position="251"/>
    </location>
</feature>
<feature type="compositionally biased region" description="Basic and acidic residues" evidence="1">
    <location>
        <begin position="1"/>
        <end position="15"/>
    </location>
</feature>
<organism evidence="2 3">
    <name type="scientific">Candolleomyces eurysporus</name>
    <dbReference type="NCBI Taxonomy" id="2828524"/>
    <lineage>
        <taxon>Eukaryota</taxon>
        <taxon>Fungi</taxon>
        <taxon>Dikarya</taxon>
        <taxon>Basidiomycota</taxon>
        <taxon>Agaricomycotina</taxon>
        <taxon>Agaricomycetes</taxon>
        <taxon>Agaricomycetidae</taxon>
        <taxon>Agaricales</taxon>
        <taxon>Agaricineae</taxon>
        <taxon>Psathyrellaceae</taxon>
        <taxon>Candolleomyces</taxon>
    </lineage>
</organism>
<evidence type="ECO:0000313" key="2">
    <source>
        <dbReference type="EMBL" id="KAJ2922637.1"/>
    </source>
</evidence>
<feature type="compositionally biased region" description="Polar residues" evidence="1">
    <location>
        <begin position="181"/>
        <end position="193"/>
    </location>
</feature>
<keyword evidence="3" id="KW-1185">Reference proteome</keyword>
<gene>
    <name evidence="2" type="ORF">H1R20_g14457</name>
</gene>
<reference evidence="2" key="1">
    <citation type="submission" date="2022-06" db="EMBL/GenBank/DDBJ databases">
        <title>Genome Sequence of Candolleomyces eurysporus.</title>
        <authorList>
            <person name="Buettner E."/>
        </authorList>
    </citation>
    <scope>NUCLEOTIDE SEQUENCE</scope>
    <source>
        <strain evidence="2">VTCC 930004</strain>
    </source>
</reference>
<comment type="caution">
    <text evidence="2">The sequence shown here is derived from an EMBL/GenBank/DDBJ whole genome shotgun (WGS) entry which is preliminary data.</text>
</comment>
<name>A0A9W8IU56_9AGAR</name>
<evidence type="ECO:0000256" key="1">
    <source>
        <dbReference type="SAM" id="MobiDB-lite"/>
    </source>
</evidence>
<dbReference type="EMBL" id="JANBPK010001481">
    <property type="protein sequence ID" value="KAJ2922637.1"/>
    <property type="molecule type" value="Genomic_DNA"/>
</dbReference>
<feature type="compositionally biased region" description="Polar residues" evidence="1">
    <location>
        <begin position="242"/>
        <end position="251"/>
    </location>
</feature>
<feature type="compositionally biased region" description="Low complexity" evidence="1">
    <location>
        <begin position="161"/>
        <end position="180"/>
    </location>
</feature>
<feature type="compositionally biased region" description="Low complexity" evidence="1">
    <location>
        <begin position="136"/>
        <end position="154"/>
    </location>
</feature>
<protein>
    <submittedName>
        <fullName evidence="2">Uncharacterized protein</fullName>
    </submittedName>
</protein>
<evidence type="ECO:0000313" key="3">
    <source>
        <dbReference type="Proteomes" id="UP001140091"/>
    </source>
</evidence>
<feature type="non-terminal residue" evidence="2">
    <location>
        <position position="251"/>
    </location>
</feature>